<evidence type="ECO:0000313" key="2">
    <source>
        <dbReference type="Proteomes" id="UP000438699"/>
    </source>
</evidence>
<dbReference type="AlphaFoldDB" id="A0A6N6N677"/>
<dbReference type="InterPro" id="IPR035958">
    <property type="entry name" value="SecB-like_sf"/>
</dbReference>
<dbReference type="Gene3D" id="3.10.420.10">
    <property type="entry name" value="SecB-like"/>
    <property type="match status" value="1"/>
</dbReference>
<evidence type="ECO:0008006" key="3">
    <source>
        <dbReference type="Google" id="ProtNLM"/>
    </source>
</evidence>
<organism evidence="1 2">
    <name type="scientific">Pseudodesulfovibrio senegalensis</name>
    <dbReference type="NCBI Taxonomy" id="1721087"/>
    <lineage>
        <taxon>Bacteria</taxon>
        <taxon>Pseudomonadati</taxon>
        <taxon>Thermodesulfobacteriota</taxon>
        <taxon>Desulfovibrionia</taxon>
        <taxon>Desulfovibrionales</taxon>
        <taxon>Desulfovibrionaceae</taxon>
    </lineage>
</organism>
<accession>A0A6N6N677</accession>
<dbReference type="RefSeq" id="WP_151149946.1">
    <property type="nucleotide sequence ID" value="NZ_WAIE01000001.1"/>
</dbReference>
<sequence>MGSIRSDFKFNSFKVDKFIFNVEPFVELIEDQSVIDPSAWEIDFKIRVPSYFVKRGVYLGGLDIRLALTIPKEEVPERDKDLELVKLDAGIVGTFSTEERFADKAIEEKLVKFHIPTLLLPYLRSAVTGFLASAGFGNFIFPLINIHHYAQESLKDCNITIIE</sequence>
<dbReference type="Proteomes" id="UP000438699">
    <property type="component" value="Unassembled WGS sequence"/>
</dbReference>
<gene>
    <name evidence="1" type="ORF">F8A88_04835</name>
</gene>
<dbReference type="SUPFAM" id="SSF54611">
    <property type="entry name" value="SecB-like"/>
    <property type="match status" value="1"/>
</dbReference>
<evidence type="ECO:0000313" key="1">
    <source>
        <dbReference type="EMBL" id="KAB1443574.1"/>
    </source>
</evidence>
<dbReference type="OrthoDB" id="9795145at2"/>
<comment type="caution">
    <text evidence="1">The sequence shown here is derived from an EMBL/GenBank/DDBJ whole genome shotgun (WGS) entry which is preliminary data.</text>
</comment>
<protein>
    <recommendedName>
        <fullName evidence="3">Protein-export chaperone SecB</fullName>
    </recommendedName>
</protein>
<keyword evidence="2" id="KW-1185">Reference proteome</keyword>
<reference evidence="1 2" key="1">
    <citation type="journal article" date="2017" name="Int. J. Syst. Evol. Microbiol.">
        <title>Desulfovibrio senegalensis sp. nov., a mesophilic sulfate reducer isolated from marine sediment.</title>
        <authorList>
            <person name="Thioye A."/>
            <person name="Gam Z.B.A."/>
            <person name="Mbengue M."/>
            <person name="Cayol J.L."/>
            <person name="Joseph-Bartoli M."/>
            <person name="Toure-Kane C."/>
            <person name="Labat M."/>
        </authorList>
    </citation>
    <scope>NUCLEOTIDE SEQUENCE [LARGE SCALE GENOMIC DNA]</scope>
    <source>
        <strain evidence="1 2">DSM 101509</strain>
    </source>
</reference>
<proteinExistence type="predicted"/>
<dbReference type="EMBL" id="WAIE01000001">
    <property type="protein sequence ID" value="KAB1443574.1"/>
    <property type="molecule type" value="Genomic_DNA"/>
</dbReference>
<name>A0A6N6N677_9BACT</name>